<keyword evidence="1" id="KW-0812">Transmembrane</keyword>
<accession>A0ABW3MKZ1</accession>
<sequence length="91" mass="9589">RRDRVTGVLGVHFLGERRVDGAHHRVDVGLVEEPDPRLGAAVAASAAGVIRDTDGSYDLAWYSAGILCAIAALLSVLIRKGPRNMALTSPA</sequence>
<protein>
    <recommendedName>
        <fullName evidence="4">MFS transporter</fullName>
    </recommendedName>
</protein>
<keyword evidence="1" id="KW-0472">Membrane</keyword>
<name>A0ABW3MKZ1_9PSEU</name>
<evidence type="ECO:0000313" key="2">
    <source>
        <dbReference type="EMBL" id="MFD1050862.1"/>
    </source>
</evidence>
<evidence type="ECO:0000256" key="1">
    <source>
        <dbReference type="SAM" id="Phobius"/>
    </source>
</evidence>
<comment type="caution">
    <text evidence="2">The sequence shown here is derived from an EMBL/GenBank/DDBJ whole genome shotgun (WGS) entry which is preliminary data.</text>
</comment>
<reference evidence="3" key="1">
    <citation type="journal article" date="2019" name="Int. J. Syst. Evol. Microbiol.">
        <title>The Global Catalogue of Microorganisms (GCM) 10K type strain sequencing project: providing services to taxonomists for standard genome sequencing and annotation.</title>
        <authorList>
            <consortium name="The Broad Institute Genomics Platform"/>
            <consortium name="The Broad Institute Genome Sequencing Center for Infectious Disease"/>
            <person name="Wu L."/>
            <person name="Ma J."/>
        </authorList>
    </citation>
    <scope>NUCLEOTIDE SEQUENCE [LARGE SCALE GENOMIC DNA]</scope>
    <source>
        <strain evidence="3">JCM 31486</strain>
    </source>
</reference>
<dbReference type="SUPFAM" id="SSF103473">
    <property type="entry name" value="MFS general substrate transporter"/>
    <property type="match status" value="1"/>
</dbReference>
<evidence type="ECO:0000313" key="3">
    <source>
        <dbReference type="Proteomes" id="UP001597045"/>
    </source>
</evidence>
<dbReference type="InterPro" id="IPR036259">
    <property type="entry name" value="MFS_trans_sf"/>
</dbReference>
<evidence type="ECO:0008006" key="4">
    <source>
        <dbReference type="Google" id="ProtNLM"/>
    </source>
</evidence>
<organism evidence="2 3">
    <name type="scientific">Kibdelosporangium lantanae</name>
    <dbReference type="NCBI Taxonomy" id="1497396"/>
    <lineage>
        <taxon>Bacteria</taxon>
        <taxon>Bacillati</taxon>
        <taxon>Actinomycetota</taxon>
        <taxon>Actinomycetes</taxon>
        <taxon>Pseudonocardiales</taxon>
        <taxon>Pseudonocardiaceae</taxon>
        <taxon>Kibdelosporangium</taxon>
    </lineage>
</organism>
<gene>
    <name evidence="2" type="ORF">ACFQ1S_37680</name>
</gene>
<feature type="transmembrane region" description="Helical" evidence="1">
    <location>
        <begin position="59"/>
        <end position="78"/>
    </location>
</feature>
<proteinExistence type="predicted"/>
<dbReference type="EMBL" id="JBHTIS010003148">
    <property type="protein sequence ID" value="MFD1050862.1"/>
    <property type="molecule type" value="Genomic_DNA"/>
</dbReference>
<keyword evidence="3" id="KW-1185">Reference proteome</keyword>
<keyword evidence="1" id="KW-1133">Transmembrane helix</keyword>
<dbReference type="Proteomes" id="UP001597045">
    <property type="component" value="Unassembled WGS sequence"/>
</dbReference>
<feature type="non-terminal residue" evidence="2">
    <location>
        <position position="1"/>
    </location>
</feature>